<sequence>MRLFYCDNCRRTVFFENFRCVKCDRTLAYLPELSEIVSLKPAGDDRWTPEAPEAGGRCYRLCENYAEKNVCNWAVPADQEEPLCESCLLTETIPDLAQPGHHEAWYALEVAKRRLVYSLLALGLPVVPKSVDPEQGLEFHFLADPPVIDEDHPAVLTGHANGVITVNLAEADDAEREKRRVAMREPYRTLLGHFRHEVGHYYWDRLIRDSGWLDECRALFGDDQEDYAEALNRHYQNGPRPDWQSQFVSAYASVHAWEDWAETWAHYLHITDTLETATACGLALRPQAPNARRVKPRFSLEKAEHASFDDMMDDWFAMTYVLNSLNRGLGLKDMYPFVLAQPAVEKLRFVHRVCTESAPPQAATPVVQQQTIAPAADLPESLPSSTATGQAKPLRTAT</sequence>
<dbReference type="Gene3D" id="3.40.390.70">
    <property type="match status" value="1"/>
</dbReference>
<evidence type="ECO:0000313" key="3">
    <source>
        <dbReference type="EMBL" id="QDT75775.1"/>
    </source>
</evidence>
<protein>
    <recommendedName>
        <fullName evidence="2">Zinc-ribbon domain-containing protein</fullName>
    </recommendedName>
</protein>
<reference evidence="3 4" key="1">
    <citation type="submission" date="2019-02" db="EMBL/GenBank/DDBJ databases">
        <title>Deep-cultivation of Planctomycetes and their phenomic and genomic characterization uncovers novel biology.</title>
        <authorList>
            <person name="Wiegand S."/>
            <person name="Jogler M."/>
            <person name="Boedeker C."/>
            <person name="Pinto D."/>
            <person name="Vollmers J."/>
            <person name="Rivas-Marin E."/>
            <person name="Kohn T."/>
            <person name="Peeters S.H."/>
            <person name="Heuer A."/>
            <person name="Rast P."/>
            <person name="Oberbeckmann S."/>
            <person name="Bunk B."/>
            <person name="Jeske O."/>
            <person name="Meyerdierks A."/>
            <person name="Storesund J.E."/>
            <person name="Kallscheuer N."/>
            <person name="Luecker S."/>
            <person name="Lage O.M."/>
            <person name="Pohl T."/>
            <person name="Merkel B.J."/>
            <person name="Hornburger P."/>
            <person name="Mueller R.-W."/>
            <person name="Bruemmer F."/>
            <person name="Labrenz M."/>
            <person name="Spormann A.M."/>
            <person name="Op den Camp H."/>
            <person name="Overmann J."/>
            <person name="Amann R."/>
            <person name="Jetten M.S.M."/>
            <person name="Mascher T."/>
            <person name="Medema M.H."/>
            <person name="Devos D.P."/>
            <person name="Kaster A.-K."/>
            <person name="Ovreas L."/>
            <person name="Rohde M."/>
            <person name="Galperin M.Y."/>
            <person name="Jogler C."/>
        </authorList>
    </citation>
    <scope>NUCLEOTIDE SEQUENCE [LARGE SCALE GENOMIC DNA]</scope>
    <source>
        <strain evidence="3 4">I41</strain>
    </source>
</reference>
<organism evidence="3 4">
    <name type="scientific">Lacipirellula limnantheis</name>
    <dbReference type="NCBI Taxonomy" id="2528024"/>
    <lineage>
        <taxon>Bacteria</taxon>
        <taxon>Pseudomonadati</taxon>
        <taxon>Planctomycetota</taxon>
        <taxon>Planctomycetia</taxon>
        <taxon>Pirellulales</taxon>
        <taxon>Lacipirellulaceae</taxon>
        <taxon>Lacipirellula</taxon>
    </lineage>
</organism>
<dbReference type="OrthoDB" id="256753at2"/>
<feature type="region of interest" description="Disordered" evidence="1">
    <location>
        <begin position="371"/>
        <end position="398"/>
    </location>
</feature>
<evidence type="ECO:0000256" key="1">
    <source>
        <dbReference type="SAM" id="MobiDB-lite"/>
    </source>
</evidence>
<evidence type="ECO:0000259" key="2">
    <source>
        <dbReference type="Pfam" id="PF10005"/>
    </source>
</evidence>
<dbReference type="EMBL" id="CP036339">
    <property type="protein sequence ID" value="QDT75775.1"/>
    <property type="molecule type" value="Genomic_DNA"/>
</dbReference>
<keyword evidence="4" id="KW-1185">Reference proteome</keyword>
<dbReference type="Proteomes" id="UP000317909">
    <property type="component" value="Chromosome"/>
</dbReference>
<dbReference type="InterPro" id="IPR011201">
    <property type="entry name" value="Zinc-ribbon_6_bact"/>
</dbReference>
<dbReference type="RefSeq" id="WP_145435555.1">
    <property type="nucleotide sequence ID" value="NZ_CP036339.1"/>
</dbReference>
<evidence type="ECO:0000313" key="4">
    <source>
        <dbReference type="Proteomes" id="UP000317909"/>
    </source>
</evidence>
<gene>
    <name evidence="3" type="ORF">I41_50180</name>
</gene>
<dbReference type="InterPro" id="IPR031321">
    <property type="entry name" value="UCP012641"/>
</dbReference>
<dbReference type="AlphaFoldDB" id="A0A517U561"/>
<dbReference type="Pfam" id="PF10005">
    <property type="entry name" value="Zn_ribbon_DZR_6"/>
    <property type="match status" value="1"/>
</dbReference>
<dbReference type="Pfam" id="PF15887">
    <property type="entry name" value="Peptidase_Mx"/>
    <property type="match status" value="1"/>
</dbReference>
<name>A0A517U561_9BACT</name>
<proteinExistence type="predicted"/>
<feature type="domain" description="Zinc-ribbon" evidence="2">
    <location>
        <begin position="3"/>
        <end position="97"/>
    </location>
</feature>
<dbReference type="KEGG" id="llh:I41_50180"/>
<accession>A0A517U561</accession>
<dbReference type="PIRSF" id="PIRSF012641">
    <property type="entry name" value="UCP012641"/>
    <property type="match status" value="1"/>
</dbReference>